<gene>
    <name evidence="2" type="ORF">QRB35_17415</name>
</gene>
<dbReference type="EMBL" id="JASZZX010000016">
    <property type="protein sequence ID" value="MDM3927791.1"/>
    <property type="molecule type" value="Genomic_DNA"/>
</dbReference>
<dbReference type="Proteomes" id="UP001529272">
    <property type="component" value="Unassembled WGS sequence"/>
</dbReference>
<comment type="caution">
    <text evidence="2">The sequence shown here is derived from an EMBL/GenBank/DDBJ whole genome shotgun (WGS) entry which is preliminary data.</text>
</comment>
<accession>A0ABT7P3W7</accession>
<protein>
    <submittedName>
        <fullName evidence="2">Uncharacterized protein</fullName>
    </submittedName>
</protein>
<reference evidence="2 3" key="1">
    <citation type="submission" date="2023-06" db="EMBL/GenBank/DDBJ databases">
        <title>Itaconate inhibition of nontuberculous mycobacteria.</title>
        <authorList>
            <person name="Breen P."/>
            <person name="Zimbric M."/>
            <person name="Caverly L."/>
        </authorList>
    </citation>
    <scope>NUCLEOTIDE SEQUENCE [LARGE SCALE GENOMIC DNA]</scope>
    <source>
        <strain evidence="2 3">FLAC1071</strain>
    </source>
</reference>
<reference evidence="3" key="2">
    <citation type="submission" date="2023-06" db="EMBL/GenBank/DDBJ databases">
        <title>Itaconate inhibition of nontuberculous mycobacteria.</title>
        <authorList>
            <person name="Spilker T."/>
        </authorList>
    </citation>
    <scope>NUCLEOTIDE SEQUENCE [LARGE SCALE GENOMIC DNA]</scope>
    <source>
        <strain evidence="3">FLAC1071</strain>
    </source>
</reference>
<dbReference type="RefSeq" id="WP_145929565.1">
    <property type="nucleotide sequence ID" value="NZ_CP012886.2"/>
</dbReference>
<evidence type="ECO:0000256" key="1">
    <source>
        <dbReference type="SAM" id="MobiDB-lite"/>
    </source>
</evidence>
<evidence type="ECO:0000313" key="2">
    <source>
        <dbReference type="EMBL" id="MDM3927791.1"/>
    </source>
</evidence>
<organism evidence="2 3">
    <name type="scientific">Mycobacterium intracellulare subsp. chimaera</name>
    <dbReference type="NCBI Taxonomy" id="222805"/>
    <lineage>
        <taxon>Bacteria</taxon>
        <taxon>Bacillati</taxon>
        <taxon>Actinomycetota</taxon>
        <taxon>Actinomycetes</taxon>
        <taxon>Mycobacteriales</taxon>
        <taxon>Mycobacteriaceae</taxon>
        <taxon>Mycobacterium</taxon>
        <taxon>Mycobacterium avium complex (MAC)</taxon>
    </lineage>
</organism>
<keyword evidence="3" id="KW-1185">Reference proteome</keyword>
<proteinExistence type="predicted"/>
<name>A0ABT7P3W7_MYCIT</name>
<evidence type="ECO:0000313" key="3">
    <source>
        <dbReference type="Proteomes" id="UP001529272"/>
    </source>
</evidence>
<sequence length="105" mass="11424">MTTRTSQSHCRRVSFNAHPDSSGISERHALARPDEGLPLAVGRRPAPGALRPMGVTARRHARHQPWAAMNSLLAVSIAALRAAVRQQRSDMLRSTAMDACNGFRA</sequence>
<feature type="region of interest" description="Disordered" evidence="1">
    <location>
        <begin position="1"/>
        <end position="26"/>
    </location>
</feature>